<proteinExistence type="predicted"/>
<name>A0ABT9A8Y3_9BACT</name>
<comment type="caution">
    <text evidence="2">The sequence shown here is derived from an EMBL/GenBank/DDBJ whole genome shotgun (WGS) entry which is preliminary data.</text>
</comment>
<sequence length="250" mass="27409">MKILPLIYACGLLAMTLPTHAFSHPQAAPADTIAGHSRMVRKLTDAMCTGVTNDRSVNFDKMSPAEAMQFTQGLFVKAMQRDSVAFMGMITAASKQGQSSQQVGQALGKDVMMNLANNCPAAMPLVMRLSQTEQVQQAANAKLPTVTDVERKTLQPMATHLCTQLDAANAKQAFDKMPTAQRAALFNKLIEQEFLANRTKLQAYYSKAQLDDAQQREEIGKKIASLMMTQGSCAKYLIVIGMDMMKQQKP</sequence>
<gene>
    <name evidence="2" type="ORF">Q5H92_03560</name>
</gene>
<accession>A0ABT9A8Y3</accession>
<evidence type="ECO:0000313" key="2">
    <source>
        <dbReference type="EMBL" id="MDO7845421.1"/>
    </source>
</evidence>
<evidence type="ECO:0000313" key="3">
    <source>
        <dbReference type="Proteomes" id="UP001167796"/>
    </source>
</evidence>
<keyword evidence="3" id="KW-1185">Reference proteome</keyword>
<protein>
    <submittedName>
        <fullName evidence="2">Uncharacterized protein</fullName>
    </submittedName>
</protein>
<reference evidence="2" key="1">
    <citation type="submission" date="2023-07" db="EMBL/GenBank/DDBJ databases">
        <authorList>
            <person name="Kim M.K."/>
        </authorList>
    </citation>
    <scope>NUCLEOTIDE SEQUENCE</scope>
    <source>
        <strain evidence="2">M29</strain>
    </source>
</reference>
<feature type="signal peptide" evidence="1">
    <location>
        <begin position="1"/>
        <end position="21"/>
    </location>
</feature>
<evidence type="ECO:0000256" key="1">
    <source>
        <dbReference type="SAM" id="SignalP"/>
    </source>
</evidence>
<keyword evidence="1" id="KW-0732">Signal</keyword>
<dbReference type="Proteomes" id="UP001167796">
    <property type="component" value="Unassembled WGS sequence"/>
</dbReference>
<dbReference type="EMBL" id="JAUQSX010000001">
    <property type="protein sequence ID" value="MDO7845421.1"/>
    <property type="molecule type" value="Genomic_DNA"/>
</dbReference>
<dbReference type="RefSeq" id="WP_305010106.1">
    <property type="nucleotide sequence ID" value="NZ_JAUQSX010000001.1"/>
</dbReference>
<feature type="chain" id="PRO_5047532254" evidence="1">
    <location>
        <begin position="22"/>
        <end position="250"/>
    </location>
</feature>
<organism evidence="2 3">
    <name type="scientific">Hymenobacter mellowenesis</name>
    <dbReference type="NCBI Taxonomy" id="3063995"/>
    <lineage>
        <taxon>Bacteria</taxon>
        <taxon>Pseudomonadati</taxon>
        <taxon>Bacteroidota</taxon>
        <taxon>Cytophagia</taxon>
        <taxon>Cytophagales</taxon>
        <taxon>Hymenobacteraceae</taxon>
        <taxon>Hymenobacter</taxon>
    </lineage>
</organism>